<dbReference type="Pfam" id="PF12034">
    <property type="entry name" value="YfbK_C"/>
    <property type="match status" value="1"/>
</dbReference>
<dbReference type="InterPro" id="IPR002035">
    <property type="entry name" value="VWF_A"/>
</dbReference>
<gene>
    <name evidence="4" type="ORF">PX52LOC_04074</name>
</gene>
<dbReference type="SMART" id="SM00327">
    <property type="entry name" value="VWA"/>
    <property type="match status" value="1"/>
</dbReference>
<dbReference type="CDD" id="cd01465">
    <property type="entry name" value="vWA_subgroup"/>
    <property type="match status" value="1"/>
</dbReference>
<evidence type="ECO:0000259" key="3">
    <source>
        <dbReference type="PROSITE" id="PS50234"/>
    </source>
</evidence>
<evidence type="ECO:0000313" key="5">
    <source>
        <dbReference type="Proteomes" id="UP000324974"/>
    </source>
</evidence>
<dbReference type="Pfam" id="PF12450">
    <property type="entry name" value="vWF_A"/>
    <property type="match status" value="1"/>
</dbReference>
<accession>A0A5C1AG36</accession>
<dbReference type="InterPro" id="IPR051266">
    <property type="entry name" value="CLCR"/>
</dbReference>
<dbReference type="InterPro" id="IPR021908">
    <property type="entry name" value="YfbK_C"/>
</dbReference>
<sequence>MTPEDFETKLTAYALNDASLTDAERGEIETRLRTDPAARQLLEETRQLGHLLTKSLAAEVQAAEPSVAPAVASSLARKSKLKRWAITITSLAAVVMLAVFAGQSYFDSSPQREPTRDFYALRVSGDQPPGDSKPVPTTMEAIDGLSVAAIRAKAKSPQELAESPQQPGSKPADPYNPVPGGAVATGGASLGGLGYGPGGFGSVNNGGFGGGGGIPGGGFGGGLGGPGGRFGEGGMGTEPGRPRSRISERGLGSGSSAAPIPGIPAAGTPAGEVKGEPADASTALAGFGAGSDLGVAGDSSPRVGGKPQPSDLAKRSYAGGRDQYRQLIENPFTRVEGQDALSTFGVDVDTASYAIVRNMLNHNTLPHPDAVRLEEMINYFPYRDAPPEGDDPFTVRVEMAGCPWASKHRLARVSLKAKPIDNGKRPASNLVFLIDVSGSMNEPNKLPLVKAAMKLLVEQLTENDRVALVVYAGASGIVLDSTNASKKDAILNAIDSLSAGGSTNGGSGIQLAYETAVKNFIEKGTNRVILCTDGDWNVGTTGTAELVKLIEEKKQTGVFLSVFGFGMGNLRDEMMVQLAGKGNGNYGYIDTIAEAKKALVEQISGTLVTVAKDVKIQIEFNPAKVAAYRLIGYEKRKLAAEDFHNDKKDAGEMGAGHVVTALYELVPAGEALNTEPKVDGLRYQPAPAAEKPKANADEKTSKEAFVVKLRHKMPDAEKSTLREIPVGDVAKSYDTASEDFRFGSAVAAFGMLLKQSPYKGQANYALVEELAASSMAHDPGAYRAEFLQLVKKAKALSKQP</sequence>
<dbReference type="PANTHER" id="PTHR10579:SF43">
    <property type="entry name" value="ZINC FINGER (C3HC4-TYPE RING FINGER) FAMILY PROTEIN"/>
    <property type="match status" value="1"/>
</dbReference>
<dbReference type="RefSeq" id="WP_218575119.1">
    <property type="nucleotide sequence ID" value="NZ_CP042425.1"/>
</dbReference>
<feature type="domain" description="VWFA" evidence="3">
    <location>
        <begin position="429"/>
        <end position="607"/>
    </location>
</feature>
<keyword evidence="2" id="KW-1133">Transmembrane helix</keyword>
<reference evidence="5" key="1">
    <citation type="submission" date="2019-08" db="EMBL/GenBank/DDBJ databases">
        <title>Limnoglobus roseus gen. nov., sp. nov., a novel freshwater planctomycete with a giant genome from the family Gemmataceae.</title>
        <authorList>
            <person name="Kulichevskaya I.S."/>
            <person name="Naumoff D.G."/>
            <person name="Miroshnikov K."/>
            <person name="Ivanova A."/>
            <person name="Philippov D.A."/>
            <person name="Hakobyan A."/>
            <person name="Rijpstra I.C."/>
            <person name="Sinninghe Damste J.S."/>
            <person name="Liesack W."/>
            <person name="Dedysh S.N."/>
        </authorList>
    </citation>
    <scope>NUCLEOTIDE SEQUENCE [LARGE SCALE GENOMIC DNA]</scope>
    <source>
        <strain evidence="5">PX52</strain>
    </source>
</reference>
<dbReference type="KEGG" id="lrs:PX52LOC_04074"/>
<evidence type="ECO:0000313" key="4">
    <source>
        <dbReference type="EMBL" id="QEL17097.1"/>
    </source>
</evidence>
<dbReference type="SUPFAM" id="SSF53300">
    <property type="entry name" value="vWA-like"/>
    <property type="match status" value="1"/>
</dbReference>
<feature type="region of interest" description="Disordered" evidence="1">
    <location>
        <begin position="219"/>
        <end position="277"/>
    </location>
</feature>
<organism evidence="4 5">
    <name type="scientific">Limnoglobus roseus</name>
    <dbReference type="NCBI Taxonomy" id="2598579"/>
    <lineage>
        <taxon>Bacteria</taxon>
        <taxon>Pseudomonadati</taxon>
        <taxon>Planctomycetota</taxon>
        <taxon>Planctomycetia</taxon>
        <taxon>Gemmatales</taxon>
        <taxon>Gemmataceae</taxon>
        <taxon>Limnoglobus</taxon>
    </lineage>
</organism>
<evidence type="ECO:0000256" key="2">
    <source>
        <dbReference type="SAM" id="Phobius"/>
    </source>
</evidence>
<feature type="compositionally biased region" description="Gly residues" evidence="1">
    <location>
        <begin position="219"/>
        <end position="237"/>
    </location>
</feature>
<dbReference type="InterPro" id="IPR022156">
    <property type="entry name" value="Uncharacterised_YfbK_N"/>
</dbReference>
<evidence type="ECO:0000256" key="1">
    <source>
        <dbReference type="SAM" id="MobiDB-lite"/>
    </source>
</evidence>
<dbReference type="Proteomes" id="UP000324974">
    <property type="component" value="Chromosome"/>
</dbReference>
<feature type="region of interest" description="Disordered" evidence="1">
    <location>
        <begin position="293"/>
        <end position="315"/>
    </location>
</feature>
<feature type="compositionally biased region" description="Low complexity" evidence="1">
    <location>
        <begin position="254"/>
        <end position="271"/>
    </location>
</feature>
<dbReference type="Gene3D" id="3.40.50.410">
    <property type="entry name" value="von Willebrand factor, type A domain"/>
    <property type="match status" value="1"/>
</dbReference>
<dbReference type="Pfam" id="PF00092">
    <property type="entry name" value="VWA"/>
    <property type="match status" value="1"/>
</dbReference>
<dbReference type="InterPro" id="IPR036465">
    <property type="entry name" value="vWFA_dom_sf"/>
</dbReference>
<dbReference type="AlphaFoldDB" id="A0A5C1AG36"/>
<dbReference type="EMBL" id="CP042425">
    <property type="protein sequence ID" value="QEL17097.1"/>
    <property type="molecule type" value="Genomic_DNA"/>
</dbReference>
<keyword evidence="2" id="KW-0812">Transmembrane</keyword>
<dbReference type="PROSITE" id="PS50234">
    <property type="entry name" value="VWFA"/>
    <property type="match status" value="1"/>
</dbReference>
<keyword evidence="5" id="KW-1185">Reference proteome</keyword>
<feature type="transmembrane region" description="Helical" evidence="2">
    <location>
        <begin position="84"/>
        <end position="106"/>
    </location>
</feature>
<keyword evidence="2" id="KW-0472">Membrane</keyword>
<protein>
    <recommendedName>
        <fullName evidence="3">VWFA domain-containing protein</fullName>
    </recommendedName>
</protein>
<dbReference type="PANTHER" id="PTHR10579">
    <property type="entry name" value="CALCIUM-ACTIVATED CHLORIDE CHANNEL REGULATOR"/>
    <property type="match status" value="1"/>
</dbReference>
<proteinExistence type="predicted"/>
<feature type="region of interest" description="Disordered" evidence="1">
    <location>
        <begin position="153"/>
        <end position="183"/>
    </location>
</feature>
<name>A0A5C1AG36_9BACT</name>